<evidence type="ECO:0000313" key="11">
    <source>
        <dbReference type="EMBL" id="TIC71697.1"/>
    </source>
</evidence>
<evidence type="ECO:0000313" key="9">
    <source>
        <dbReference type="EMBL" id="TIC70045.1"/>
    </source>
</evidence>
<dbReference type="Proteomes" id="UP000305362">
    <property type="component" value="Unassembled WGS sequence"/>
</dbReference>
<keyword evidence="2 6" id="KW-0812">Transmembrane</keyword>
<evidence type="ECO:0000256" key="6">
    <source>
        <dbReference type="SAM" id="Phobius"/>
    </source>
</evidence>
<evidence type="ECO:0000313" key="8">
    <source>
        <dbReference type="EMBL" id="TIC34542.1"/>
    </source>
</evidence>
<feature type="compositionally biased region" description="Acidic residues" evidence="5">
    <location>
        <begin position="435"/>
        <end position="456"/>
    </location>
</feature>
<gene>
    <name evidence="9" type="ORF">E3Q01_00167</name>
    <name evidence="10" type="ORF">E3Q02_00163</name>
    <name evidence="11" type="ORF">E3Q03_00283</name>
    <name evidence="8" type="ORF">E3Q10_00105</name>
    <name evidence="7" type="ORF">E3Q17_00128</name>
</gene>
<feature type="transmembrane region" description="Helical" evidence="6">
    <location>
        <begin position="89"/>
        <end position="111"/>
    </location>
</feature>
<dbReference type="Proteomes" id="UP000307169">
    <property type="component" value="Unassembled WGS sequence"/>
</dbReference>
<dbReference type="EMBL" id="SPRO01000001">
    <property type="protein sequence ID" value="TIC34542.1"/>
    <property type="molecule type" value="Genomic_DNA"/>
</dbReference>
<feature type="transmembrane region" description="Helical" evidence="6">
    <location>
        <begin position="312"/>
        <end position="335"/>
    </location>
</feature>
<evidence type="ECO:0000256" key="2">
    <source>
        <dbReference type="ARBA" id="ARBA00022692"/>
    </source>
</evidence>
<keyword evidence="4 6" id="KW-0472">Membrane</keyword>
<evidence type="ECO:0000313" key="7">
    <source>
        <dbReference type="EMBL" id="TIC05057.1"/>
    </source>
</evidence>
<dbReference type="AlphaFoldDB" id="A0A4T0NCP5"/>
<reference evidence="12 13" key="1">
    <citation type="submission" date="2019-03" db="EMBL/GenBank/DDBJ databases">
        <title>Sequencing 25 genomes of Wallemia mellicola.</title>
        <authorList>
            <person name="Gostincar C."/>
        </authorList>
    </citation>
    <scope>NUCLEOTIDE SEQUENCE [LARGE SCALE GENOMIC DNA]</scope>
    <source>
        <strain evidence="7 14">EXF-1262</strain>
        <strain evidence="10 15">EXF-1274</strain>
        <strain evidence="11 12">EXF-1277</strain>
        <strain evidence="9 16">EXF-757</strain>
        <strain evidence="8 13">EXF-8738</strain>
    </source>
</reference>
<dbReference type="Proteomes" id="UP000309601">
    <property type="component" value="Unassembled WGS sequence"/>
</dbReference>
<dbReference type="OMA" id="LWTRGNW"/>
<evidence type="ECO:0000313" key="13">
    <source>
        <dbReference type="Proteomes" id="UP000305647"/>
    </source>
</evidence>
<accession>A0A4T0NCP5</accession>
<dbReference type="InterPro" id="IPR008521">
    <property type="entry name" value="Mg_trans_NIPA"/>
</dbReference>
<feature type="transmembrane region" description="Helical" evidence="6">
    <location>
        <begin position="373"/>
        <end position="395"/>
    </location>
</feature>
<dbReference type="Proteomes" id="UP000305647">
    <property type="component" value="Unassembled WGS sequence"/>
</dbReference>
<evidence type="ECO:0000313" key="10">
    <source>
        <dbReference type="EMBL" id="TIC71264.1"/>
    </source>
</evidence>
<evidence type="ECO:0000313" key="12">
    <source>
        <dbReference type="Proteomes" id="UP000305362"/>
    </source>
</evidence>
<feature type="region of interest" description="Disordered" evidence="5">
    <location>
        <begin position="1"/>
        <end position="30"/>
    </location>
</feature>
<dbReference type="EMBL" id="SPRW01000001">
    <property type="protein sequence ID" value="TIC71264.1"/>
    <property type="molecule type" value="Genomic_DNA"/>
</dbReference>
<feature type="compositionally biased region" description="Polar residues" evidence="5">
    <location>
        <begin position="16"/>
        <end position="30"/>
    </location>
</feature>
<name>A0A4T0NCP5_9BASI</name>
<dbReference type="SUPFAM" id="SSF103481">
    <property type="entry name" value="Multidrug resistance efflux transporter EmrE"/>
    <property type="match status" value="1"/>
</dbReference>
<dbReference type="PANTHER" id="PTHR12570">
    <property type="match status" value="1"/>
</dbReference>
<evidence type="ECO:0000256" key="3">
    <source>
        <dbReference type="ARBA" id="ARBA00022989"/>
    </source>
</evidence>
<evidence type="ECO:0008006" key="17">
    <source>
        <dbReference type="Google" id="ProtNLM"/>
    </source>
</evidence>
<feature type="region of interest" description="Disordered" evidence="5">
    <location>
        <begin position="402"/>
        <end position="481"/>
    </location>
</feature>
<proteinExistence type="predicted"/>
<evidence type="ECO:0000313" key="15">
    <source>
        <dbReference type="Proteomes" id="UP000309601"/>
    </source>
</evidence>
<evidence type="ECO:0000313" key="14">
    <source>
        <dbReference type="Proteomes" id="UP000307169"/>
    </source>
</evidence>
<dbReference type="EMBL" id="SPRH01000001">
    <property type="protein sequence ID" value="TIC05057.1"/>
    <property type="molecule type" value="Genomic_DNA"/>
</dbReference>
<feature type="compositionally biased region" description="Basic and acidic residues" evidence="5">
    <location>
        <begin position="1"/>
        <end position="15"/>
    </location>
</feature>
<organism evidence="8 13">
    <name type="scientific">Wallemia mellicola</name>
    <dbReference type="NCBI Taxonomy" id="1708541"/>
    <lineage>
        <taxon>Eukaryota</taxon>
        <taxon>Fungi</taxon>
        <taxon>Dikarya</taxon>
        <taxon>Basidiomycota</taxon>
        <taxon>Wallemiomycotina</taxon>
        <taxon>Wallemiomycetes</taxon>
        <taxon>Wallemiales</taxon>
        <taxon>Wallemiaceae</taxon>
        <taxon>Wallemia</taxon>
    </lineage>
</organism>
<evidence type="ECO:0000313" key="16">
    <source>
        <dbReference type="Proteomes" id="UP000310708"/>
    </source>
</evidence>
<feature type="compositionally biased region" description="Basic and acidic residues" evidence="5">
    <location>
        <begin position="421"/>
        <end position="434"/>
    </location>
</feature>
<dbReference type="GO" id="GO:0015095">
    <property type="term" value="F:magnesium ion transmembrane transporter activity"/>
    <property type="evidence" value="ECO:0007669"/>
    <property type="project" value="InterPro"/>
</dbReference>
<dbReference type="Pfam" id="PF05653">
    <property type="entry name" value="Mg_trans_NIPA"/>
    <property type="match status" value="2"/>
</dbReference>
<feature type="transmembrane region" description="Helical" evidence="6">
    <location>
        <begin position="185"/>
        <end position="205"/>
    </location>
</feature>
<comment type="subcellular location">
    <subcellularLocation>
        <location evidence="1">Membrane</location>
        <topology evidence="1">Multi-pass membrane protein</topology>
    </subcellularLocation>
</comment>
<dbReference type="EMBL" id="SPRX01000001">
    <property type="protein sequence ID" value="TIC70045.1"/>
    <property type="molecule type" value="Genomic_DNA"/>
</dbReference>
<feature type="transmembrane region" description="Helical" evidence="6">
    <location>
        <begin position="149"/>
        <end position="165"/>
    </location>
</feature>
<dbReference type="OrthoDB" id="165382at2759"/>
<evidence type="ECO:0000256" key="4">
    <source>
        <dbReference type="ARBA" id="ARBA00023136"/>
    </source>
</evidence>
<dbReference type="EMBL" id="SPRV01000002">
    <property type="protein sequence ID" value="TIC71697.1"/>
    <property type="molecule type" value="Genomic_DNA"/>
</dbReference>
<feature type="transmembrane region" description="Helical" evidence="6">
    <location>
        <begin position="347"/>
        <end position="367"/>
    </location>
</feature>
<dbReference type="PANTHER" id="PTHR12570:SF82">
    <property type="entry name" value="NIPA-LIKE PROTEIN 3"/>
    <property type="match status" value="1"/>
</dbReference>
<dbReference type="GO" id="GO:0016020">
    <property type="term" value="C:membrane"/>
    <property type="evidence" value="ECO:0007669"/>
    <property type="project" value="UniProtKB-SubCell"/>
</dbReference>
<comment type="caution">
    <text evidence="8">The sequence shown here is derived from an EMBL/GenBank/DDBJ whole genome shotgun (WGS) entry which is preliminary data.</text>
</comment>
<dbReference type="InterPro" id="IPR037185">
    <property type="entry name" value="EmrE-like"/>
</dbReference>
<keyword evidence="3 6" id="KW-1133">Transmembrane helix</keyword>
<protein>
    <recommendedName>
        <fullName evidence="17">DUF803-domain-containing protein</fullName>
    </recommendedName>
</protein>
<feature type="transmembrane region" description="Helical" evidence="6">
    <location>
        <begin position="117"/>
        <end position="137"/>
    </location>
</feature>
<dbReference type="Gene3D" id="1.10.3730.20">
    <property type="match status" value="1"/>
</dbReference>
<evidence type="ECO:0000256" key="1">
    <source>
        <dbReference type="ARBA" id="ARBA00004141"/>
    </source>
</evidence>
<sequence>MSSHDEADLSGDVDKLTSNTSSAELPNTSDETAINQAKTGSQVGSFFIGLVIILIASIMNSIGLNIVQKDHLSNQSLPKDQQKRDLRRPLWFLGMSLYILSQLLGSTLALQYMRAEFVAPLGSTNLIFNFLIANYMLNIPITKRDIQGTLLIVVGVIGIVGFGSVNDGISDFLDINVLIELWGRLAWLLWFFILLISTFSIYVIGLDLEKISRRRADESGYATPTTDQQPTNSRIKVFLSKFTFIFTAIRAKMFKTLENIVGNIDDPSLKKVVGLVWAIEGGIMASECLILAKATVKLVSTQFSHNEAANQFAHPLFILTILLLATTAIGQIICLNKALALFDTTMVVPIFYGLYTSIGFINTLIFMNQLMAFRAWVLWCIGFSTILLLSGVYLLSAKKPSQEEINEEQTNDEIPLNVRSSNRDVEASHDNENKDDYDDDDDVVWDIGEASDEDNHDEQTDVRKPLRKQQPENETEPNPNA</sequence>
<evidence type="ECO:0000256" key="5">
    <source>
        <dbReference type="SAM" id="MobiDB-lite"/>
    </source>
</evidence>
<feature type="transmembrane region" description="Helical" evidence="6">
    <location>
        <begin position="46"/>
        <end position="68"/>
    </location>
</feature>
<dbReference type="Proteomes" id="UP000310708">
    <property type="component" value="Unassembled WGS sequence"/>
</dbReference>